<feature type="domain" description="Aminomethyltransferase C-terminal" evidence="9">
    <location>
        <begin position="295"/>
        <end position="373"/>
    </location>
</feature>
<keyword evidence="11" id="KW-1185">Reference proteome</keyword>
<evidence type="ECO:0000259" key="9">
    <source>
        <dbReference type="Pfam" id="PF08669"/>
    </source>
</evidence>
<dbReference type="PANTHER" id="PTHR43757:SF2">
    <property type="entry name" value="AMINOMETHYLTRANSFERASE, MITOCHONDRIAL"/>
    <property type="match status" value="1"/>
</dbReference>
<dbReference type="SUPFAM" id="SSF103025">
    <property type="entry name" value="Folate-binding domain"/>
    <property type="match status" value="1"/>
</dbReference>
<dbReference type="InterPro" id="IPR028896">
    <property type="entry name" value="GcvT/YgfZ/DmdA"/>
</dbReference>
<dbReference type="NCBIfam" id="NF010093">
    <property type="entry name" value="PRK13579.1"/>
    <property type="match status" value="1"/>
</dbReference>
<gene>
    <name evidence="10" type="primary">gcvT</name>
    <name evidence="10" type="ORF">QS748_04230</name>
</gene>
<comment type="catalytic activity">
    <reaction evidence="6">
        <text>N(6)-[(R)-S(8)-aminomethyldihydrolipoyl]-L-lysyl-[protein] + (6S)-5,6,7,8-tetrahydrofolate = N(6)-[(R)-dihydrolipoyl]-L-lysyl-[protein] + (6R)-5,10-methylene-5,6,7,8-tetrahydrofolate + NH4(+)</text>
        <dbReference type="Rhea" id="RHEA:16945"/>
        <dbReference type="Rhea" id="RHEA-COMP:10475"/>
        <dbReference type="Rhea" id="RHEA-COMP:10492"/>
        <dbReference type="ChEBI" id="CHEBI:15636"/>
        <dbReference type="ChEBI" id="CHEBI:28938"/>
        <dbReference type="ChEBI" id="CHEBI:57453"/>
        <dbReference type="ChEBI" id="CHEBI:83100"/>
        <dbReference type="ChEBI" id="CHEBI:83143"/>
        <dbReference type="EC" id="2.1.2.10"/>
    </reaction>
</comment>
<dbReference type="Gene3D" id="2.40.30.110">
    <property type="entry name" value="Aminomethyltransferase beta-barrel domains"/>
    <property type="match status" value="1"/>
</dbReference>
<dbReference type="InterPro" id="IPR013977">
    <property type="entry name" value="GcvT_C"/>
</dbReference>
<dbReference type="NCBIfam" id="NF001567">
    <property type="entry name" value="PRK00389.1"/>
    <property type="match status" value="1"/>
</dbReference>
<dbReference type="Pfam" id="PF08669">
    <property type="entry name" value="GCV_T_C"/>
    <property type="match status" value="1"/>
</dbReference>
<feature type="domain" description="GCVT N-terminal" evidence="8">
    <location>
        <begin position="13"/>
        <end position="267"/>
    </location>
</feature>
<dbReference type="SUPFAM" id="SSF101790">
    <property type="entry name" value="Aminomethyltransferase beta-barrel domain"/>
    <property type="match status" value="1"/>
</dbReference>
<evidence type="ECO:0000256" key="6">
    <source>
        <dbReference type="ARBA" id="ARBA00047665"/>
    </source>
</evidence>
<dbReference type="GO" id="GO:0005960">
    <property type="term" value="C:glycine cleavage complex"/>
    <property type="evidence" value="ECO:0007669"/>
    <property type="project" value="InterPro"/>
</dbReference>
<evidence type="ECO:0000256" key="3">
    <source>
        <dbReference type="ARBA" id="ARBA00022576"/>
    </source>
</evidence>
<proteinExistence type="inferred from homology"/>
<evidence type="ECO:0000256" key="7">
    <source>
        <dbReference type="PIRSR" id="PIRSR006487-1"/>
    </source>
</evidence>
<organism evidence="10 11">
    <name type="scientific">Candidatus Endonucleibacter bathymodioli</name>
    <dbReference type="NCBI Taxonomy" id="539814"/>
    <lineage>
        <taxon>Bacteria</taxon>
        <taxon>Pseudomonadati</taxon>
        <taxon>Pseudomonadota</taxon>
        <taxon>Gammaproteobacteria</taxon>
        <taxon>Oceanospirillales</taxon>
        <taxon>Endozoicomonadaceae</taxon>
        <taxon>Candidatus Endonucleibacter</taxon>
    </lineage>
</organism>
<evidence type="ECO:0000313" key="11">
    <source>
        <dbReference type="Proteomes" id="UP001178148"/>
    </source>
</evidence>
<dbReference type="InterPro" id="IPR029043">
    <property type="entry name" value="GcvT/YgfZ_C"/>
</dbReference>
<comment type="caution">
    <text evidence="10">The sequence shown here is derived from an EMBL/GenBank/DDBJ whole genome shotgun (WGS) entry which is preliminary data.</text>
</comment>
<dbReference type="Pfam" id="PF01571">
    <property type="entry name" value="GCV_T"/>
    <property type="match status" value="1"/>
</dbReference>
<dbReference type="EC" id="2.1.2.10" evidence="2"/>
<dbReference type="GO" id="GO:0006546">
    <property type="term" value="P:glycine catabolic process"/>
    <property type="evidence" value="ECO:0007669"/>
    <property type="project" value="InterPro"/>
</dbReference>
<protein>
    <recommendedName>
        <fullName evidence="2">aminomethyltransferase</fullName>
        <ecNumber evidence="2">2.1.2.10</ecNumber>
    </recommendedName>
    <alternativeName>
        <fullName evidence="5">Glycine cleavage system T protein</fullName>
    </alternativeName>
</protein>
<dbReference type="EMBL" id="JASXSV010000004">
    <property type="protein sequence ID" value="MDP0588421.1"/>
    <property type="molecule type" value="Genomic_DNA"/>
</dbReference>
<comment type="similarity">
    <text evidence="1">Belongs to the GcvT family.</text>
</comment>
<sequence>MPSELSTLKQTPLYDLHVTEGAKMAPFAGYSMPIQYSSGVKKEHLHTRAQAGLFDVSHMGQLTLTGPNAATDLEKLVPIDIVDLQEGRQSYALFTNNKGGIIDDLMVSRFAISNKNNLLYLVVNGACKDQDIAHIKANLSDDTVMDILDDRALLALQGPKAAMALANIAPEVSNMVFMDAKKLNIAGVECIISRSGYTGEDGFEISIPSKQAITLAQKILAQPEVEMIGLGARDSLRLEAGMCLYGHDISQETTPIESNLAWAISKNRRPGGVRAGGFLGADVIFKQMETKDIIRKRIGLIGSSKVPVREGAELVNKEGENIGTVTSGTFGPTVDTPVAMAYILTAYAVLETEVYAIVRGKQVPMTVSKMPFIEKHYYRG</sequence>
<dbReference type="GO" id="GO:0008483">
    <property type="term" value="F:transaminase activity"/>
    <property type="evidence" value="ECO:0007669"/>
    <property type="project" value="UniProtKB-KW"/>
</dbReference>
<dbReference type="NCBIfam" id="TIGR00528">
    <property type="entry name" value="gcvT"/>
    <property type="match status" value="1"/>
</dbReference>
<evidence type="ECO:0000256" key="1">
    <source>
        <dbReference type="ARBA" id="ARBA00008609"/>
    </source>
</evidence>
<dbReference type="Gene3D" id="4.10.1250.10">
    <property type="entry name" value="Aminomethyltransferase fragment"/>
    <property type="match status" value="1"/>
</dbReference>
<evidence type="ECO:0000256" key="2">
    <source>
        <dbReference type="ARBA" id="ARBA00012616"/>
    </source>
</evidence>
<dbReference type="Gene3D" id="3.30.1360.120">
    <property type="entry name" value="Probable tRNA modification gtpase trme, domain 1"/>
    <property type="match status" value="1"/>
</dbReference>
<evidence type="ECO:0000256" key="4">
    <source>
        <dbReference type="ARBA" id="ARBA00022679"/>
    </source>
</evidence>
<dbReference type="GO" id="GO:0004047">
    <property type="term" value="F:aminomethyltransferase activity"/>
    <property type="evidence" value="ECO:0007669"/>
    <property type="project" value="UniProtKB-EC"/>
</dbReference>
<dbReference type="InterPro" id="IPR006222">
    <property type="entry name" value="GCVT_N"/>
</dbReference>
<name>A0AA90SM05_9GAMM</name>
<keyword evidence="3" id="KW-0032">Aminotransferase</keyword>
<evidence type="ECO:0000313" key="10">
    <source>
        <dbReference type="EMBL" id="MDP0588421.1"/>
    </source>
</evidence>
<dbReference type="PANTHER" id="PTHR43757">
    <property type="entry name" value="AMINOMETHYLTRANSFERASE"/>
    <property type="match status" value="1"/>
</dbReference>
<dbReference type="Gene3D" id="3.30.70.1400">
    <property type="entry name" value="Aminomethyltransferase beta-barrel domains"/>
    <property type="match status" value="1"/>
</dbReference>
<dbReference type="PIRSF" id="PIRSF006487">
    <property type="entry name" value="GcvT"/>
    <property type="match status" value="1"/>
</dbReference>
<keyword evidence="4 10" id="KW-0808">Transferase</keyword>
<dbReference type="InterPro" id="IPR006223">
    <property type="entry name" value="GcvT"/>
</dbReference>
<dbReference type="AlphaFoldDB" id="A0AA90SM05"/>
<evidence type="ECO:0000259" key="8">
    <source>
        <dbReference type="Pfam" id="PF01571"/>
    </source>
</evidence>
<reference evidence="10 11" key="1">
    <citation type="journal article" date="2023" name="bioRxiv">
        <title>An intranuclear bacterial parasite of deep-sea mussels expresses apoptosis inhibitors acquired from its host.</title>
        <authorList>
            <person name="Gonzalez Porras M.A."/>
            <person name="Assie A."/>
            <person name="Tietjen M."/>
            <person name="Violette M."/>
            <person name="Kleiner M."/>
            <person name="Gruber-Vodicka H."/>
            <person name="Dubilier N."/>
            <person name="Leisch N."/>
        </authorList>
    </citation>
    <scope>NUCLEOTIDE SEQUENCE [LARGE SCALE GENOMIC DNA]</scope>
    <source>
        <strain evidence="10">IAP13</strain>
    </source>
</reference>
<dbReference type="InterPro" id="IPR027266">
    <property type="entry name" value="TrmE/GcvT-like"/>
</dbReference>
<accession>A0AA90SM05</accession>
<dbReference type="Proteomes" id="UP001178148">
    <property type="component" value="Unassembled WGS sequence"/>
</dbReference>
<evidence type="ECO:0000256" key="5">
    <source>
        <dbReference type="ARBA" id="ARBA00031395"/>
    </source>
</evidence>
<feature type="binding site" evidence="7">
    <location>
        <position position="204"/>
    </location>
    <ligand>
        <name>substrate</name>
    </ligand>
</feature>